<protein>
    <submittedName>
        <fullName evidence="2">Uncharacterized protein LOC125779532</fullName>
    </submittedName>
</protein>
<accession>A0ABM3K5U6</accession>
<sequence>MGTCNSSPDITIARGGLINSITWRPMLTLASAHLPIITSIEKPAYLVSVDNRTFVKFNKANWVGFAEFTESTFIALPISTDVRVGKCQFRKAIAAATARFMPAGRIAEIRPNVPAVLANERETLRHADPGDPRIRDLN</sequence>
<evidence type="ECO:0000313" key="2">
    <source>
        <dbReference type="RefSeq" id="XP_049316852.1"/>
    </source>
</evidence>
<proteinExistence type="predicted"/>
<reference evidence="2" key="1">
    <citation type="submission" date="2025-08" db="UniProtKB">
        <authorList>
            <consortium name="RefSeq"/>
        </authorList>
    </citation>
    <scope>IDENTIFICATION</scope>
    <source>
        <tissue evidence="2">Adult</tissue>
    </source>
</reference>
<keyword evidence="1" id="KW-1185">Reference proteome</keyword>
<dbReference type="RefSeq" id="XP_049316852.1">
    <property type="nucleotide sequence ID" value="XM_049460895.1"/>
</dbReference>
<organism evidence="1 2">
    <name type="scientific">Bactrocera dorsalis</name>
    <name type="common">Oriental fruit fly</name>
    <name type="synonym">Dacus dorsalis</name>
    <dbReference type="NCBI Taxonomy" id="27457"/>
    <lineage>
        <taxon>Eukaryota</taxon>
        <taxon>Metazoa</taxon>
        <taxon>Ecdysozoa</taxon>
        <taxon>Arthropoda</taxon>
        <taxon>Hexapoda</taxon>
        <taxon>Insecta</taxon>
        <taxon>Pterygota</taxon>
        <taxon>Neoptera</taxon>
        <taxon>Endopterygota</taxon>
        <taxon>Diptera</taxon>
        <taxon>Brachycera</taxon>
        <taxon>Muscomorpha</taxon>
        <taxon>Tephritoidea</taxon>
        <taxon>Tephritidae</taxon>
        <taxon>Bactrocera</taxon>
        <taxon>Bactrocera</taxon>
    </lineage>
</organism>
<evidence type="ECO:0000313" key="1">
    <source>
        <dbReference type="Proteomes" id="UP001652620"/>
    </source>
</evidence>
<dbReference type="Proteomes" id="UP001652620">
    <property type="component" value="Chromosome 6"/>
</dbReference>
<name>A0ABM3K5U6_BACDO</name>
<dbReference type="GeneID" id="125779532"/>
<gene>
    <name evidence="2" type="primary">LOC125779532</name>
</gene>